<evidence type="ECO:0008006" key="4">
    <source>
        <dbReference type="Google" id="ProtNLM"/>
    </source>
</evidence>
<evidence type="ECO:0000313" key="2">
    <source>
        <dbReference type="EMBL" id="KAD7478119.1"/>
    </source>
</evidence>
<dbReference type="Proteomes" id="UP000326396">
    <property type="component" value="Linkage Group LG1"/>
</dbReference>
<name>A0A5N6Q0L5_9ASTR</name>
<accession>A0A5N6Q0L5</accession>
<gene>
    <name evidence="2" type="ORF">E3N88_01255</name>
</gene>
<evidence type="ECO:0000256" key="1">
    <source>
        <dbReference type="SAM" id="SignalP"/>
    </source>
</evidence>
<proteinExistence type="predicted"/>
<keyword evidence="3" id="KW-1185">Reference proteome</keyword>
<dbReference type="EMBL" id="SZYD01000001">
    <property type="protein sequence ID" value="KAD7478119.1"/>
    <property type="molecule type" value="Genomic_DNA"/>
</dbReference>
<sequence length="98" mass="11283">MGVRFLSLEIVSLCVIISLWQEECEKGGMGRRRFGRVVVARKVNPKRVCWKRLFHAPGFLIGVCLIQVEMAREESVLECEWWREDSLWCLSDGTLAIG</sequence>
<comment type="caution">
    <text evidence="2">The sequence shown here is derived from an EMBL/GenBank/DDBJ whole genome shotgun (WGS) entry which is preliminary data.</text>
</comment>
<feature type="signal peptide" evidence="1">
    <location>
        <begin position="1"/>
        <end position="21"/>
    </location>
</feature>
<feature type="chain" id="PRO_5024336827" description="Secreted protein" evidence="1">
    <location>
        <begin position="22"/>
        <end position="98"/>
    </location>
</feature>
<organism evidence="2 3">
    <name type="scientific">Mikania micrantha</name>
    <name type="common">bitter vine</name>
    <dbReference type="NCBI Taxonomy" id="192012"/>
    <lineage>
        <taxon>Eukaryota</taxon>
        <taxon>Viridiplantae</taxon>
        <taxon>Streptophyta</taxon>
        <taxon>Embryophyta</taxon>
        <taxon>Tracheophyta</taxon>
        <taxon>Spermatophyta</taxon>
        <taxon>Magnoliopsida</taxon>
        <taxon>eudicotyledons</taxon>
        <taxon>Gunneridae</taxon>
        <taxon>Pentapetalae</taxon>
        <taxon>asterids</taxon>
        <taxon>campanulids</taxon>
        <taxon>Asterales</taxon>
        <taxon>Asteraceae</taxon>
        <taxon>Asteroideae</taxon>
        <taxon>Heliantheae alliance</taxon>
        <taxon>Eupatorieae</taxon>
        <taxon>Mikania</taxon>
    </lineage>
</organism>
<keyword evidence="1" id="KW-0732">Signal</keyword>
<reference evidence="2 3" key="1">
    <citation type="submission" date="2019-05" db="EMBL/GenBank/DDBJ databases">
        <title>Mikania micrantha, genome provides insights into the molecular mechanism of rapid growth.</title>
        <authorList>
            <person name="Liu B."/>
        </authorList>
    </citation>
    <scope>NUCLEOTIDE SEQUENCE [LARGE SCALE GENOMIC DNA]</scope>
    <source>
        <strain evidence="2">NLD-2019</strain>
        <tissue evidence="2">Leaf</tissue>
    </source>
</reference>
<protein>
    <recommendedName>
        <fullName evidence="4">Secreted protein</fullName>
    </recommendedName>
</protein>
<evidence type="ECO:0000313" key="3">
    <source>
        <dbReference type="Proteomes" id="UP000326396"/>
    </source>
</evidence>
<dbReference type="AlphaFoldDB" id="A0A5N6Q0L5"/>